<dbReference type="PANTHER" id="PTHR31867">
    <property type="entry name" value="EXPANSIN-A15"/>
    <property type="match status" value="1"/>
</dbReference>
<dbReference type="GO" id="GO:0009664">
    <property type="term" value="P:plant-type cell wall organization"/>
    <property type="evidence" value="ECO:0007669"/>
    <property type="project" value="InterPro"/>
</dbReference>
<evidence type="ECO:0000256" key="2">
    <source>
        <dbReference type="SAM" id="SignalP"/>
    </source>
</evidence>
<dbReference type="SUPFAM" id="SSF49590">
    <property type="entry name" value="PHL pollen allergen"/>
    <property type="match status" value="1"/>
</dbReference>
<evidence type="ECO:0000256" key="1">
    <source>
        <dbReference type="ARBA" id="ARBA00023316"/>
    </source>
</evidence>
<accession>A0A3L6RG43</accession>
<protein>
    <submittedName>
        <fullName evidence="3">Uncharacterized protein</fullName>
    </submittedName>
</protein>
<proteinExistence type="predicted"/>
<dbReference type="InterPro" id="IPR036908">
    <property type="entry name" value="RlpA-like_sf"/>
</dbReference>
<keyword evidence="4" id="KW-1185">Reference proteome</keyword>
<keyword evidence="1" id="KW-0961">Cell wall biogenesis/degradation</keyword>
<dbReference type="EMBL" id="PQIB02000008">
    <property type="protein sequence ID" value="RLN03557.1"/>
    <property type="molecule type" value="Genomic_DNA"/>
</dbReference>
<sequence>MGSRKRGPRLLCASSSRFAVVAAAAALLLLPALSADDDWEAAHATFYGDETFGETMQGACGYGNLFEQGYGLDTTALSVALFNQGDLKAVAARGSRDGQWADMSRSWGQI</sequence>
<dbReference type="InterPro" id="IPR002963">
    <property type="entry name" value="Expansin"/>
</dbReference>
<keyword evidence="2" id="KW-0732">Signal</keyword>
<dbReference type="SUPFAM" id="SSF50685">
    <property type="entry name" value="Barwin-like endoglucanases"/>
    <property type="match status" value="1"/>
</dbReference>
<feature type="chain" id="PRO_5018114060" evidence="2">
    <location>
        <begin position="35"/>
        <end position="110"/>
    </location>
</feature>
<dbReference type="GO" id="GO:0005576">
    <property type="term" value="C:extracellular region"/>
    <property type="evidence" value="ECO:0007669"/>
    <property type="project" value="InterPro"/>
</dbReference>
<dbReference type="InterPro" id="IPR036749">
    <property type="entry name" value="Expansin_CBD_sf"/>
</dbReference>
<name>A0A3L6RG43_PANMI</name>
<dbReference type="Gene3D" id="2.40.40.10">
    <property type="entry name" value="RlpA-like domain"/>
    <property type="match status" value="1"/>
</dbReference>
<feature type="signal peptide" evidence="2">
    <location>
        <begin position="1"/>
        <end position="34"/>
    </location>
</feature>
<gene>
    <name evidence="3" type="ORF">C2845_PM13G01280</name>
</gene>
<dbReference type="AlphaFoldDB" id="A0A3L6RG43"/>
<dbReference type="Proteomes" id="UP000275267">
    <property type="component" value="Unassembled WGS sequence"/>
</dbReference>
<reference evidence="4" key="1">
    <citation type="journal article" date="2019" name="Nat. Commun.">
        <title>The genome of broomcorn millet.</title>
        <authorList>
            <person name="Zou C."/>
            <person name="Miki D."/>
            <person name="Li D."/>
            <person name="Tang Q."/>
            <person name="Xiao L."/>
            <person name="Rajput S."/>
            <person name="Deng P."/>
            <person name="Jia W."/>
            <person name="Huang R."/>
            <person name="Zhang M."/>
            <person name="Sun Y."/>
            <person name="Hu J."/>
            <person name="Fu X."/>
            <person name="Schnable P.S."/>
            <person name="Li F."/>
            <person name="Zhang H."/>
            <person name="Feng B."/>
            <person name="Zhu X."/>
            <person name="Liu R."/>
            <person name="Schnable J.C."/>
            <person name="Zhu J.-K."/>
            <person name="Zhang H."/>
        </authorList>
    </citation>
    <scope>NUCLEOTIDE SEQUENCE [LARGE SCALE GENOMIC DNA]</scope>
</reference>
<dbReference type="PRINTS" id="PR01225">
    <property type="entry name" value="EXPANSNFAMLY"/>
</dbReference>
<dbReference type="InterPro" id="IPR007118">
    <property type="entry name" value="Expan_Lol_pI"/>
</dbReference>
<dbReference type="OrthoDB" id="5823761at2759"/>
<evidence type="ECO:0000313" key="4">
    <source>
        <dbReference type="Proteomes" id="UP000275267"/>
    </source>
</evidence>
<organism evidence="3 4">
    <name type="scientific">Panicum miliaceum</name>
    <name type="common">Proso millet</name>
    <name type="synonym">Broomcorn millet</name>
    <dbReference type="NCBI Taxonomy" id="4540"/>
    <lineage>
        <taxon>Eukaryota</taxon>
        <taxon>Viridiplantae</taxon>
        <taxon>Streptophyta</taxon>
        <taxon>Embryophyta</taxon>
        <taxon>Tracheophyta</taxon>
        <taxon>Spermatophyta</taxon>
        <taxon>Magnoliopsida</taxon>
        <taxon>Liliopsida</taxon>
        <taxon>Poales</taxon>
        <taxon>Poaceae</taxon>
        <taxon>PACMAD clade</taxon>
        <taxon>Panicoideae</taxon>
        <taxon>Panicodae</taxon>
        <taxon>Paniceae</taxon>
        <taxon>Panicinae</taxon>
        <taxon>Panicum</taxon>
        <taxon>Panicum sect. Panicum</taxon>
    </lineage>
</organism>
<evidence type="ECO:0000313" key="3">
    <source>
        <dbReference type="EMBL" id="RLN03557.1"/>
    </source>
</evidence>
<comment type="caution">
    <text evidence="3">The sequence shown here is derived from an EMBL/GenBank/DDBJ whole genome shotgun (WGS) entry which is preliminary data.</text>
</comment>
<dbReference type="STRING" id="4540.A0A3L6RG43"/>